<gene>
    <name evidence="2" type="ORF">EVAR_97919_1</name>
</gene>
<comment type="caution">
    <text evidence="2">The sequence shown here is derived from an EMBL/GenBank/DDBJ whole genome shotgun (WGS) entry which is preliminary data.</text>
</comment>
<evidence type="ECO:0000256" key="1">
    <source>
        <dbReference type="SAM" id="SignalP"/>
    </source>
</evidence>
<reference evidence="2 3" key="1">
    <citation type="journal article" date="2019" name="Commun. Biol.">
        <title>The bagworm genome reveals a unique fibroin gene that provides high tensile strength.</title>
        <authorList>
            <person name="Kono N."/>
            <person name="Nakamura H."/>
            <person name="Ohtoshi R."/>
            <person name="Tomita M."/>
            <person name="Numata K."/>
            <person name="Arakawa K."/>
        </authorList>
    </citation>
    <scope>NUCLEOTIDE SEQUENCE [LARGE SCALE GENOMIC DNA]</scope>
</reference>
<organism evidence="2 3">
    <name type="scientific">Eumeta variegata</name>
    <name type="common">Bagworm moth</name>
    <name type="synonym">Eumeta japonica</name>
    <dbReference type="NCBI Taxonomy" id="151549"/>
    <lineage>
        <taxon>Eukaryota</taxon>
        <taxon>Metazoa</taxon>
        <taxon>Ecdysozoa</taxon>
        <taxon>Arthropoda</taxon>
        <taxon>Hexapoda</taxon>
        <taxon>Insecta</taxon>
        <taxon>Pterygota</taxon>
        <taxon>Neoptera</taxon>
        <taxon>Endopterygota</taxon>
        <taxon>Lepidoptera</taxon>
        <taxon>Glossata</taxon>
        <taxon>Ditrysia</taxon>
        <taxon>Tineoidea</taxon>
        <taxon>Psychidae</taxon>
        <taxon>Oiketicinae</taxon>
        <taxon>Eumeta</taxon>
    </lineage>
</organism>
<accession>A0A4C1XTT5</accession>
<keyword evidence="3" id="KW-1185">Reference proteome</keyword>
<dbReference type="EMBL" id="BGZK01000980">
    <property type="protein sequence ID" value="GBP67301.1"/>
    <property type="molecule type" value="Genomic_DNA"/>
</dbReference>
<dbReference type="AlphaFoldDB" id="A0A4C1XTT5"/>
<sequence length="107" mass="11762">MLQLLATFVTLVSVRATTYRDNTCLTTIETVQIVPRIKKSGLKIALENTKVLPLHDPRNTLPTGSYIMSLIQKVIKTTAALAKIMLNLGGSNITILTRKTVALLRKS</sequence>
<feature type="signal peptide" evidence="1">
    <location>
        <begin position="1"/>
        <end position="16"/>
    </location>
</feature>
<dbReference type="Proteomes" id="UP000299102">
    <property type="component" value="Unassembled WGS sequence"/>
</dbReference>
<dbReference type="OrthoDB" id="415822at2759"/>
<name>A0A4C1XTT5_EUMVA</name>
<feature type="chain" id="PRO_5020039916" evidence="1">
    <location>
        <begin position="17"/>
        <end position="107"/>
    </location>
</feature>
<proteinExistence type="predicted"/>
<evidence type="ECO:0000313" key="3">
    <source>
        <dbReference type="Proteomes" id="UP000299102"/>
    </source>
</evidence>
<keyword evidence="1" id="KW-0732">Signal</keyword>
<evidence type="ECO:0000313" key="2">
    <source>
        <dbReference type="EMBL" id="GBP67301.1"/>
    </source>
</evidence>
<protein>
    <submittedName>
        <fullName evidence="2">Uncharacterized protein</fullName>
    </submittedName>
</protein>